<dbReference type="PANTHER" id="PTHR28066">
    <property type="entry name" value="37S RIBOSOMAL PROTEIN MRP10, MITOCHONDRIAL"/>
    <property type="match status" value="1"/>
</dbReference>
<dbReference type="PANTHER" id="PTHR28066:SF1">
    <property type="entry name" value="SMALL RIBOSOMAL SUBUNIT PROTEIN MS37"/>
    <property type="match status" value="1"/>
</dbReference>
<dbReference type="GO" id="GO:0003735">
    <property type="term" value="F:structural constituent of ribosome"/>
    <property type="evidence" value="ECO:0007669"/>
    <property type="project" value="InterPro"/>
</dbReference>
<protein>
    <recommendedName>
        <fullName evidence="2">37S ribosomal protein mrp10, mitochondrial</fullName>
    </recommendedName>
</protein>
<evidence type="ECO:0000313" key="1">
    <source>
        <dbReference type="EMBL" id="CED84278.1"/>
    </source>
</evidence>
<proteinExistence type="predicted"/>
<organism evidence="1">
    <name type="scientific">Phaffia rhodozyma</name>
    <name type="common">Yeast</name>
    <name type="synonym">Xanthophyllomyces dendrorhous</name>
    <dbReference type="NCBI Taxonomy" id="264483"/>
    <lineage>
        <taxon>Eukaryota</taxon>
        <taxon>Fungi</taxon>
        <taxon>Dikarya</taxon>
        <taxon>Basidiomycota</taxon>
        <taxon>Agaricomycotina</taxon>
        <taxon>Tremellomycetes</taxon>
        <taxon>Cystofilobasidiales</taxon>
        <taxon>Mrakiaceae</taxon>
        <taxon>Phaffia</taxon>
    </lineage>
</organism>
<dbReference type="GO" id="GO:0032543">
    <property type="term" value="P:mitochondrial translation"/>
    <property type="evidence" value="ECO:0007669"/>
    <property type="project" value="InterPro"/>
</dbReference>
<dbReference type="InterPro" id="IPR017264">
    <property type="entry name" value="Ribosomal_mS37_fun"/>
</dbReference>
<dbReference type="PROSITE" id="PS51257">
    <property type="entry name" value="PROKAR_LIPOPROTEIN"/>
    <property type="match status" value="1"/>
</dbReference>
<reference evidence="1" key="1">
    <citation type="submission" date="2014-08" db="EMBL/GenBank/DDBJ databases">
        <authorList>
            <person name="Sharma Rahul"/>
            <person name="Thines Marco"/>
        </authorList>
    </citation>
    <scope>NUCLEOTIDE SEQUENCE</scope>
</reference>
<evidence type="ECO:0008006" key="2">
    <source>
        <dbReference type="Google" id="ProtNLM"/>
    </source>
</evidence>
<dbReference type="GO" id="GO:0005763">
    <property type="term" value="C:mitochondrial small ribosomal subunit"/>
    <property type="evidence" value="ECO:0007669"/>
    <property type="project" value="TreeGrafter"/>
</dbReference>
<accession>A0A0F7SW62</accession>
<sequence>MSSNSKIKTLRVRAKAADFHGACAVQFATMLSCWAAKGDLRSQAECAQSSKALVECLKTAPKMSKAPKSNINYHLLQLAKLKRRANIPLP</sequence>
<name>A0A0F7SW62_PHARH</name>
<dbReference type="EMBL" id="LN483157">
    <property type="protein sequence ID" value="CED84278.1"/>
    <property type="molecule type" value="Genomic_DNA"/>
</dbReference>
<dbReference type="AlphaFoldDB" id="A0A0F7SW62"/>